<dbReference type="Proteomes" id="UP000650628">
    <property type="component" value="Unassembled WGS sequence"/>
</dbReference>
<gene>
    <name evidence="2" type="ORF">Pmi06nite_49130</name>
</gene>
<evidence type="ECO:0000313" key="2">
    <source>
        <dbReference type="EMBL" id="GII31471.1"/>
    </source>
</evidence>
<reference evidence="2 3" key="1">
    <citation type="submission" date="2021-01" db="EMBL/GenBank/DDBJ databases">
        <title>Whole genome shotgun sequence of Planotetraspora mira NBRC 15435.</title>
        <authorList>
            <person name="Komaki H."/>
            <person name="Tamura T."/>
        </authorList>
    </citation>
    <scope>NUCLEOTIDE SEQUENCE [LARGE SCALE GENOMIC DNA]</scope>
    <source>
        <strain evidence="2 3">NBRC 15435</strain>
    </source>
</reference>
<organism evidence="2 3">
    <name type="scientific">Planotetraspora mira</name>
    <dbReference type="NCBI Taxonomy" id="58121"/>
    <lineage>
        <taxon>Bacteria</taxon>
        <taxon>Bacillati</taxon>
        <taxon>Actinomycetota</taxon>
        <taxon>Actinomycetes</taxon>
        <taxon>Streptosporangiales</taxon>
        <taxon>Streptosporangiaceae</taxon>
        <taxon>Planotetraspora</taxon>
    </lineage>
</organism>
<dbReference type="EMBL" id="BOOO01000027">
    <property type="protein sequence ID" value="GII31471.1"/>
    <property type="molecule type" value="Genomic_DNA"/>
</dbReference>
<dbReference type="RefSeq" id="WP_203955401.1">
    <property type="nucleotide sequence ID" value="NZ_BOOO01000027.1"/>
</dbReference>
<evidence type="ECO:0000313" key="3">
    <source>
        <dbReference type="Proteomes" id="UP000650628"/>
    </source>
</evidence>
<evidence type="ECO:0000259" key="1">
    <source>
        <dbReference type="Pfam" id="PF19921"/>
    </source>
</evidence>
<dbReference type="InterPro" id="IPR045548">
    <property type="entry name" value="bpX5"/>
</dbReference>
<feature type="domain" description="MoxR-vWA-beta-propeller ternary system" evidence="1">
    <location>
        <begin position="7"/>
        <end position="97"/>
    </location>
</feature>
<keyword evidence="3" id="KW-1185">Reference proteome</keyword>
<accession>A0A8J3TSR7</accession>
<name>A0A8J3TSR7_9ACTN</name>
<comment type="caution">
    <text evidence="2">The sequence shown here is derived from an EMBL/GenBank/DDBJ whole genome shotgun (WGS) entry which is preliminary data.</text>
</comment>
<dbReference type="AlphaFoldDB" id="A0A8J3TSR7"/>
<sequence length="132" mass="13871">MTLRFALEWVPREPPLPAVAVAGSGPVAAALAASARSRVLEGAELRVAAADDWILVLGDGDDLPWADGAHYLGLDAGLLVPTTRTPVPRAELWRDHLVGGRPSGGIAALMPDQALVTDMPLRPADPAWLEGR</sequence>
<dbReference type="Pfam" id="PF19921">
    <property type="entry name" value="bpX5"/>
    <property type="match status" value="1"/>
</dbReference>
<proteinExistence type="predicted"/>
<protein>
    <recommendedName>
        <fullName evidence="1">MoxR-vWA-beta-propeller ternary system domain-containing protein</fullName>
    </recommendedName>
</protein>